<feature type="region of interest" description="Disordered" evidence="1">
    <location>
        <begin position="1"/>
        <end position="24"/>
    </location>
</feature>
<dbReference type="Proteomes" id="UP000522590">
    <property type="component" value="Unassembled WGS sequence"/>
</dbReference>
<accession>A0A850NVT6</accession>
<name>A0A850NVT6_9PROT</name>
<keyword evidence="2" id="KW-0812">Transmembrane</keyword>
<feature type="compositionally biased region" description="Basic and acidic residues" evidence="1">
    <location>
        <begin position="1"/>
        <end position="10"/>
    </location>
</feature>
<evidence type="ECO:0000313" key="3">
    <source>
        <dbReference type="EMBL" id="NVN36367.1"/>
    </source>
</evidence>
<dbReference type="AlphaFoldDB" id="A0A850NVT6"/>
<evidence type="ECO:0000313" key="4">
    <source>
        <dbReference type="Proteomes" id="UP000522590"/>
    </source>
</evidence>
<dbReference type="EMBL" id="JABXXS010000008">
    <property type="protein sequence ID" value="NVN36367.1"/>
    <property type="molecule type" value="Genomic_DNA"/>
</dbReference>
<gene>
    <name evidence="3" type="ORF">HUK81_05320</name>
</gene>
<evidence type="ECO:0000256" key="1">
    <source>
        <dbReference type="SAM" id="MobiDB-lite"/>
    </source>
</evidence>
<evidence type="ECO:0000256" key="2">
    <source>
        <dbReference type="SAM" id="Phobius"/>
    </source>
</evidence>
<reference evidence="3 4" key="1">
    <citation type="submission" date="2020-06" db="EMBL/GenBank/DDBJ databases">
        <title>Description of novel acetic acid bacteria.</title>
        <authorList>
            <person name="Sombolestani A."/>
        </authorList>
    </citation>
    <scope>NUCLEOTIDE SEQUENCE [LARGE SCALE GENOMIC DNA]</scope>
    <source>
        <strain evidence="3 4">LMG 25</strain>
    </source>
</reference>
<sequence length="60" mass="6722">MTGRMDRRTQGGDGMEDTPGRAGMRTDRVPVLTLRGLIWIHAGLALFMVLMAMWADYLPD</sequence>
<proteinExistence type="predicted"/>
<comment type="caution">
    <text evidence="3">The sequence shown here is derived from an EMBL/GenBank/DDBJ whole genome shotgun (WGS) entry which is preliminary data.</text>
</comment>
<protein>
    <submittedName>
        <fullName evidence="3">Uncharacterized protein</fullName>
    </submittedName>
</protein>
<keyword evidence="2" id="KW-1133">Transmembrane helix</keyword>
<feature type="transmembrane region" description="Helical" evidence="2">
    <location>
        <begin position="34"/>
        <end position="55"/>
    </location>
</feature>
<organism evidence="3 4">
    <name type="scientific">Komagataeibacter swingsii</name>
    <dbReference type="NCBI Taxonomy" id="215220"/>
    <lineage>
        <taxon>Bacteria</taxon>
        <taxon>Pseudomonadati</taxon>
        <taxon>Pseudomonadota</taxon>
        <taxon>Alphaproteobacteria</taxon>
        <taxon>Acetobacterales</taxon>
        <taxon>Acetobacteraceae</taxon>
        <taxon>Komagataeibacter</taxon>
    </lineage>
</organism>
<keyword evidence="2" id="KW-0472">Membrane</keyword>